<evidence type="ECO:0000313" key="2">
    <source>
        <dbReference type="EMBL" id="RJE22502.1"/>
    </source>
</evidence>
<dbReference type="EMBL" id="MVGC01000165">
    <property type="protein sequence ID" value="RJE22502.1"/>
    <property type="molecule type" value="Genomic_DNA"/>
</dbReference>
<protein>
    <submittedName>
        <fullName evidence="2">Uncharacterized protein</fullName>
    </submittedName>
</protein>
<dbReference type="STRING" id="2070753.A0A3A2ZHC4"/>
<keyword evidence="1" id="KW-0812">Transmembrane</keyword>
<sequence length="201" mass="22588">MPQYPGQRNPDVASVTLLFSSSRFYNAHILARFISEIASFELKPFFLIGATITAVCFIVTITAVHVIRYEPGFALTNPPECSYDAILHSEDDIHGDNLVAGEDEHYEDDNTTKTLRVISLLSIIAAVAASVFLILFGIMDTLQYPEQHEMFTRSYFAALSLQAAGTGVVYGDEVTGYISYLLHRCQWKQDWGGRNLRVRLW</sequence>
<evidence type="ECO:0000313" key="3">
    <source>
        <dbReference type="Proteomes" id="UP000266188"/>
    </source>
</evidence>
<keyword evidence="1" id="KW-1133">Transmembrane helix</keyword>
<dbReference type="AlphaFoldDB" id="A0A3A2ZHC4"/>
<evidence type="ECO:0000256" key="1">
    <source>
        <dbReference type="SAM" id="Phobius"/>
    </source>
</evidence>
<organism evidence="2 3">
    <name type="scientific">Aspergillus sclerotialis</name>
    <dbReference type="NCBI Taxonomy" id="2070753"/>
    <lineage>
        <taxon>Eukaryota</taxon>
        <taxon>Fungi</taxon>
        <taxon>Dikarya</taxon>
        <taxon>Ascomycota</taxon>
        <taxon>Pezizomycotina</taxon>
        <taxon>Eurotiomycetes</taxon>
        <taxon>Eurotiomycetidae</taxon>
        <taxon>Eurotiales</taxon>
        <taxon>Aspergillaceae</taxon>
        <taxon>Aspergillus</taxon>
        <taxon>Aspergillus subgen. Polypaecilum</taxon>
    </lineage>
</organism>
<keyword evidence="3" id="KW-1185">Reference proteome</keyword>
<keyword evidence="1" id="KW-0472">Membrane</keyword>
<feature type="transmembrane region" description="Helical" evidence="1">
    <location>
        <begin position="117"/>
        <end position="138"/>
    </location>
</feature>
<dbReference type="Proteomes" id="UP000266188">
    <property type="component" value="Unassembled WGS sequence"/>
</dbReference>
<reference evidence="3" key="1">
    <citation type="submission" date="2017-02" db="EMBL/GenBank/DDBJ databases">
        <authorList>
            <person name="Tafer H."/>
            <person name="Lopandic K."/>
        </authorList>
    </citation>
    <scope>NUCLEOTIDE SEQUENCE [LARGE SCALE GENOMIC DNA]</scope>
    <source>
        <strain evidence="3">CBS 366.77</strain>
    </source>
</reference>
<name>A0A3A2ZHC4_9EURO</name>
<dbReference type="OrthoDB" id="10032492at2759"/>
<gene>
    <name evidence="2" type="ORF">PHISCL_05145</name>
</gene>
<accession>A0A3A2ZHC4</accession>
<feature type="transmembrane region" description="Helical" evidence="1">
    <location>
        <begin position="45"/>
        <end position="67"/>
    </location>
</feature>
<proteinExistence type="predicted"/>
<comment type="caution">
    <text evidence="2">The sequence shown here is derived from an EMBL/GenBank/DDBJ whole genome shotgun (WGS) entry which is preliminary data.</text>
</comment>